<evidence type="ECO:0000313" key="3">
    <source>
        <dbReference type="Proteomes" id="UP000707356"/>
    </source>
</evidence>
<keyword evidence="1" id="KW-0812">Transmembrane</keyword>
<evidence type="ECO:0000313" key="2">
    <source>
        <dbReference type="EMBL" id="MBW4467220.1"/>
    </source>
</evidence>
<name>A0A951U630_9CYAN</name>
<gene>
    <name evidence="2" type="ORF">KME07_17480</name>
</gene>
<feature type="transmembrane region" description="Helical" evidence="1">
    <location>
        <begin position="20"/>
        <end position="43"/>
    </location>
</feature>
<keyword evidence="1" id="KW-1133">Transmembrane helix</keyword>
<evidence type="ECO:0000256" key="1">
    <source>
        <dbReference type="SAM" id="Phobius"/>
    </source>
</evidence>
<organism evidence="2 3">
    <name type="scientific">Pegethrix bostrychoides GSE-TBD4-15B</name>
    <dbReference type="NCBI Taxonomy" id="2839662"/>
    <lineage>
        <taxon>Bacteria</taxon>
        <taxon>Bacillati</taxon>
        <taxon>Cyanobacteriota</taxon>
        <taxon>Cyanophyceae</taxon>
        <taxon>Oculatellales</taxon>
        <taxon>Oculatellaceae</taxon>
        <taxon>Pegethrix</taxon>
    </lineage>
</organism>
<protein>
    <submittedName>
        <fullName evidence="2">Uncharacterized protein</fullName>
    </submittedName>
</protein>
<reference evidence="2" key="2">
    <citation type="journal article" date="2022" name="Microbiol. Resour. Announc.">
        <title>Metagenome Sequencing to Explore Phylogenomics of Terrestrial Cyanobacteria.</title>
        <authorList>
            <person name="Ward R.D."/>
            <person name="Stajich J.E."/>
            <person name="Johansen J.R."/>
            <person name="Huntemann M."/>
            <person name="Clum A."/>
            <person name="Foster B."/>
            <person name="Foster B."/>
            <person name="Roux S."/>
            <person name="Palaniappan K."/>
            <person name="Varghese N."/>
            <person name="Mukherjee S."/>
            <person name="Reddy T.B.K."/>
            <person name="Daum C."/>
            <person name="Copeland A."/>
            <person name="Chen I.A."/>
            <person name="Ivanova N.N."/>
            <person name="Kyrpides N.C."/>
            <person name="Shapiro N."/>
            <person name="Eloe-Fadrosh E.A."/>
            <person name="Pietrasiak N."/>
        </authorList>
    </citation>
    <scope>NUCLEOTIDE SEQUENCE</scope>
    <source>
        <strain evidence="2">GSE-TBD4-15B</strain>
    </source>
</reference>
<comment type="caution">
    <text evidence="2">The sequence shown here is derived from an EMBL/GenBank/DDBJ whole genome shotgun (WGS) entry which is preliminary data.</text>
</comment>
<dbReference type="EMBL" id="JAHHHV010000074">
    <property type="protein sequence ID" value="MBW4467220.1"/>
    <property type="molecule type" value="Genomic_DNA"/>
</dbReference>
<accession>A0A951U630</accession>
<keyword evidence="1" id="KW-0472">Membrane</keyword>
<dbReference type="Proteomes" id="UP000707356">
    <property type="component" value="Unassembled WGS sequence"/>
</dbReference>
<reference evidence="2" key="1">
    <citation type="submission" date="2021-05" db="EMBL/GenBank/DDBJ databases">
        <authorList>
            <person name="Pietrasiak N."/>
            <person name="Ward R."/>
            <person name="Stajich J.E."/>
            <person name="Kurbessoian T."/>
        </authorList>
    </citation>
    <scope>NUCLEOTIDE SEQUENCE</scope>
    <source>
        <strain evidence="2">GSE-TBD4-15B</strain>
    </source>
</reference>
<sequence>MLQALHLVLYELIRLWHQVSVPLCFSLAWLLVGLIAWNLWSALRDVAAQARQMHDIPCANCQFFTNTHFLKCPVHPSTALSAEAINCPDYQASGYRALEE</sequence>
<proteinExistence type="predicted"/>
<dbReference type="AlphaFoldDB" id="A0A951U630"/>